<evidence type="ECO:0000313" key="2">
    <source>
        <dbReference type="Proteomes" id="UP000249115"/>
    </source>
</evidence>
<sequence length="52" mass="6188">MDKTKKWENLSPEKLQEIFNKHGEEITIEKSTKILELIERFSKLCISQLLKV</sequence>
<gene>
    <name evidence="1" type="ORF">LV84_01350</name>
</gene>
<accession>A0A2W7RXK2</accession>
<evidence type="ECO:0000313" key="1">
    <source>
        <dbReference type="EMBL" id="PZX59319.1"/>
    </source>
</evidence>
<reference evidence="1 2" key="1">
    <citation type="submission" date="2018-06" db="EMBL/GenBank/DDBJ databases">
        <title>Genomic Encyclopedia of Archaeal and Bacterial Type Strains, Phase II (KMG-II): from individual species to whole genera.</title>
        <authorList>
            <person name="Goeker M."/>
        </authorList>
    </citation>
    <scope>NUCLEOTIDE SEQUENCE [LARGE SCALE GENOMIC DNA]</scope>
    <source>
        <strain evidence="1 2">DSM 22686</strain>
    </source>
</reference>
<name>A0A2W7RXK2_9BACT</name>
<dbReference type="AlphaFoldDB" id="A0A2W7RXK2"/>
<comment type="caution">
    <text evidence="1">The sequence shown here is derived from an EMBL/GenBank/DDBJ whole genome shotgun (WGS) entry which is preliminary data.</text>
</comment>
<dbReference type="EMBL" id="QKZU01000004">
    <property type="protein sequence ID" value="PZX59319.1"/>
    <property type="molecule type" value="Genomic_DNA"/>
</dbReference>
<dbReference type="Proteomes" id="UP000249115">
    <property type="component" value="Unassembled WGS sequence"/>
</dbReference>
<organism evidence="1 2">
    <name type="scientific">Algoriphagus ratkowskyi</name>
    <dbReference type="NCBI Taxonomy" id="57028"/>
    <lineage>
        <taxon>Bacteria</taxon>
        <taxon>Pseudomonadati</taxon>
        <taxon>Bacteroidota</taxon>
        <taxon>Cytophagia</taxon>
        <taxon>Cytophagales</taxon>
        <taxon>Cyclobacteriaceae</taxon>
        <taxon>Algoriphagus</taxon>
    </lineage>
</organism>
<proteinExistence type="predicted"/>
<protein>
    <submittedName>
        <fullName evidence="1">Uncharacterized protein</fullName>
    </submittedName>
</protein>